<evidence type="ECO:0000256" key="4">
    <source>
        <dbReference type="ARBA" id="ARBA00022989"/>
    </source>
</evidence>
<dbReference type="HOGENOM" id="CLU_020088_2_0_2"/>
<evidence type="ECO:0000256" key="5">
    <source>
        <dbReference type="ARBA" id="ARBA00023136"/>
    </source>
</evidence>
<feature type="transmembrane region" description="Helical" evidence="6">
    <location>
        <begin position="322"/>
        <end position="344"/>
    </location>
</feature>
<dbReference type="Proteomes" id="UP000002654">
    <property type="component" value="Chromosome"/>
</dbReference>
<dbReference type="PaxDb" id="768679-TTX_0920"/>
<feature type="transmembrane region" description="Helical" evidence="6">
    <location>
        <begin position="255"/>
        <end position="278"/>
    </location>
</feature>
<protein>
    <submittedName>
        <fullName evidence="7">Manganese transport protein MntH</fullName>
    </submittedName>
</protein>
<comment type="subcellular location">
    <subcellularLocation>
        <location evidence="1">Membrane</location>
        <topology evidence="1">Multi-pass membrane protein</topology>
    </subcellularLocation>
</comment>
<evidence type="ECO:0000313" key="8">
    <source>
        <dbReference type="Proteomes" id="UP000002654"/>
    </source>
</evidence>
<dbReference type="InterPro" id="IPR001046">
    <property type="entry name" value="NRAMP_fam"/>
</dbReference>
<dbReference type="STRING" id="768679.TTX_0920"/>
<feature type="transmembrane region" description="Helical" evidence="6">
    <location>
        <begin position="36"/>
        <end position="57"/>
    </location>
</feature>
<accession>G4RPS6</accession>
<keyword evidence="2" id="KW-0813">Transport</keyword>
<feature type="transmembrane region" description="Helical" evidence="6">
    <location>
        <begin position="298"/>
        <end position="316"/>
    </location>
</feature>
<dbReference type="PANTHER" id="PTHR11706">
    <property type="entry name" value="SOLUTE CARRIER PROTEIN FAMILY 11 MEMBER"/>
    <property type="match status" value="1"/>
</dbReference>
<gene>
    <name evidence="7" type="primary">mntH</name>
    <name evidence="7" type="ordered locus">TTX_0920</name>
</gene>
<dbReference type="PATRIC" id="fig|768679.9.peg.930"/>
<evidence type="ECO:0000256" key="3">
    <source>
        <dbReference type="ARBA" id="ARBA00022692"/>
    </source>
</evidence>
<dbReference type="PRINTS" id="PR00447">
    <property type="entry name" value="NATRESASSCMP"/>
</dbReference>
<evidence type="ECO:0000313" key="7">
    <source>
        <dbReference type="EMBL" id="CCC81571.1"/>
    </source>
</evidence>
<keyword evidence="4 6" id="KW-1133">Transmembrane helix</keyword>
<keyword evidence="5 6" id="KW-0472">Membrane</keyword>
<keyword evidence="3 6" id="KW-0812">Transmembrane</keyword>
<keyword evidence="8" id="KW-1185">Reference proteome</keyword>
<name>G4RPS6_THETK</name>
<dbReference type="EMBL" id="FN869859">
    <property type="protein sequence ID" value="CCC81571.1"/>
    <property type="molecule type" value="Genomic_DNA"/>
</dbReference>
<dbReference type="RefSeq" id="WP_014126827.1">
    <property type="nucleotide sequence ID" value="NC_016070.1"/>
</dbReference>
<dbReference type="AlphaFoldDB" id="G4RPS6"/>
<evidence type="ECO:0000256" key="1">
    <source>
        <dbReference type="ARBA" id="ARBA00004141"/>
    </source>
</evidence>
<dbReference type="GO" id="GO:0005886">
    <property type="term" value="C:plasma membrane"/>
    <property type="evidence" value="ECO:0007669"/>
    <property type="project" value="TreeGrafter"/>
</dbReference>
<dbReference type="GO" id="GO:0015086">
    <property type="term" value="F:cadmium ion transmembrane transporter activity"/>
    <property type="evidence" value="ECO:0007669"/>
    <property type="project" value="TreeGrafter"/>
</dbReference>
<organism evidence="7 8">
    <name type="scientific">Thermoproteus tenax (strain ATCC 35583 / DSM 2078 / JCM 9277 / NBRC 100435 / Kra 1)</name>
    <dbReference type="NCBI Taxonomy" id="768679"/>
    <lineage>
        <taxon>Archaea</taxon>
        <taxon>Thermoproteota</taxon>
        <taxon>Thermoprotei</taxon>
        <taxon>Thermoproteales</taxon>
        <taxon>Thermoproteaceae</taxon>
        <taxon>Thermoproteus</taxon>
    </lineage>
</organism>
<reference evidence="7 8" key="1">
    <citation type="journal article" date="2011" name="PLoS ONE">
        <title>The complete genome sequence of Thermoproteus tenax: a physiologically versatile member of the Crenarchaeota.</title>
        <authorList>
            <person name="Siebers B."/>
            <person name="Zaparty M."/>
            <person name="Raddatz G."/>
            <person name="Tjaden B."/>
            <person name="Albers S.V."/>
            <person name="Bell S.D."/>
            <person name="Blombach F."/>
            <person name="Kletzin A."/>
            <person name="Kyrpides N."/>
            <person name="Lanz C."/>
            <person name="Plagens A."/>
            <person name="Rampp M."/>
            <person name="Rosinus A."/>
            <person name="von Jan M."/>
            <person name="Makarova K.S."/>
            <person name="Klenk H.P."/>
            <person name="Schuster S.C."/>
            <person name="Hensel R."/>
        </authorList>
    </citation>
    <scope>NUCLEOTIDE SEQUENCE [LARGE SCALE GENOMIC DNA]</scope>
    <source>
        <strain evidence="8">ATCC 35583 / DSM 2078 / JCM 9277 / NBRC 100435 / Kra 1</strain>
    </source>
</reference>
<dbReference type="GeneID" id="11261812"/>
<feature type="transmembrane region" description="Helical" evidence="6">
    <location>
        <begin position="133"/>
        <end position="156"/>
    </location>
</feature>
<feature type="transmembrane region" description="Helical" evidence="6">
    <location>
        <begin position="351"/>
        <end position="372"/>
    </location>
</feature>
<sequence>MEIIGPATVVSVAYIDPGNFGANIAAGSAFGLSLLWVVWLSGALAVMYQYIAGVLGLETGRGLLDHLKKGAGRLWPLYIPVLFAIGLSTDLAEFVGLIIAFELLTGVPLYIAVLLGSVDVLLLALLDNRKEVYFSAIGSLASIVGLSFLIELVLVRPDIYAVLYYSLVPSLKGGEALYAASIIGATIMPHALILHSHMTQGMEKRVHRVQTLYNLVMASAVNAAMQIVAATALYGDVGVGLSQIPRVLEPLYGPLAGYVFSIALLSSGLASSAVSVQAGTLMLERIFTKAPSKPRARLLFRGINVIPTALVLEAGLNPLSLLVYTQVVLSLVLPLVLIPLLIYASRYLSKGLAFAAYAASSLILFINVLTLVSPLS</sequence>
<feature type="transmembrane region" description="Helical" evidence="6">
    <location>
        <begin position="176"/>
        <end position="194"/>
    </location>
</feature>
<dbReference type="PANTHER" id="PTHR11706:SF33">
    <property type="entry name" value="NATURAL RESISTANCE-ASSOCIATED MACROPHAGE PROTEIN 2"/>
    <property type="match status" value="1"/>
</dbReference>
<feature type="transmembrane region" description="Helical" evidence="6">
    <location>
        <begin position="77"/>
        <end position="101"/>
    </location>
</feature>
<evidence type="ECO:0000256" key="2">
    <source>
        <dbReference type="ARBA" id="ARBA00022448"/>
    </source>
</evidence>
<dbReference type="eggNOG" id="arCOG04531">
    <property type="taxonomic scope" value="Archaea"/>
</dbReference>
<feature type="transmembrane region" description="Helical" evidence="6">
    <location>
        <begin position="107"/>
        <end position="126"/>
    </location>
</feature>
<feature type="transmembrane region" description="Helical" evidence="6">
    <location>
        <begin position="215"/>
        <end position="235"/>
    </location>
</feature>
<dbReference type="NCBIfam" id="NF037982">
    <property type="entry name" value="Nramp_1"/>
    <property type="match status" value="1"/>
</dbReference>
<dbReference type="OrthoDB" id="211791at2157"/>
<dbReference type="Pfam" id="PF01566">
    <property type="entry name" value="Nramp"/>
    <property type="match status" value="1"/>
</dbReference>
<evidence type="ECO:0000256" key="6">
    <source>
        <dbReference type="SAM" id="Phobius"/>
    </source>
</evidence>
<dbReference type="GO" id="GO:0005384">
    <property type="term" value="F:manganese ion transmembrane transporter activity"/>
    <property type="evidence" value="ECO:0007669"/>
    <property type="project" value="TreeGrafter"/>
</dbReference>
<dbReference type="KEGG" id="ttn:TTX_0920"/>
<dbReference type="GO" id="GO:0034755">
    <property type="term" value="P:iron ion transmembrane transport"/>
    <property type="evidence" value="ECO:0007669"/>
    <property type="project" value="TreeGrafter"/>
</dbReference>
<proteinExistence type="predicted"/>